<dbReference type="PANTHER" id="PTHR11575:SF24">
    <property type="entry name" value="5'-NUCLEOTIDASE"/>
    <property type="match status" value="1"/>
</dbReference>
<dbReference type="VEuPathDB" id="FungiDB:RhiirA1_408557"/>
<dbReference type="PRINTS" id="PR01607">
    <property type="entry name" value="APYRASEFAMLY"/>
</dbReference>
<keyword evidence="7" id="KW-0812">Transmembrane</keyword>
<dbReference type="GO" id="GO:0046872">
    <property type="term" value="F:metal ion binding"/>
    <property type="evidence" value="ECO:0007669"/>
    <property type="project" value="UniProtKB-KW"/>
</dbReference>
<evidence type="ECO:0000256" key="6">
    <source>
        <dbReference type="RuleBase" id="RU362119"/>
    </source>
</evidence>
<proteinExistence type="inferred from homology"/>
<dbReference type="InterPro" id="IPR006146">
    <property type="entry name" value="5'-Nucleotdase_CS"/>
</dbReference>
<dbReference type="Pfam" id="PF02872">
    <property type="entry name" value="5_nucleotid_C"/>
    <property type="match status" value="1"/>
</dbReference>
<protein>
    <submittedName>
        <fullName evidence="10">5'-nucleotidase</fullName>
    </submittedName>
</protein>
<evidence type="ECO:0000313" key="11">
    <source>
        <dbReference type="Proteomes" id="UP000234323"/>
    </source>
</evidence>
<evidence type="ECO:0000256" key="2">
    <source>
        <dbReference type="ARBA" id="ARBA00022723"/>
    </source>
</evidence>
<dbReference type="InterPro" id="IPR029052">
    <property type="entry name" value="Metallo-depent_PP-like"/>
</dbReference>
<keyword evidence="7" id="KW-1133">Transmembrane helix</keyword>
<dbReference type="VEuPathDB" id="FungiDB:RhiirFUN_005807"/>
<evidence type="ECO:0000259" key="8">
    <source>
        <dbReference type="Pfam" id="PF00149"/>
    </source>
</evidence>
<accession>A0A2I1GZA6</accession>
<comment type="similarity">
    <text evidence="1 6">Belongs to the 5'-nucleotidase family.</text>
</comment>
<keyword evidence="7" id="KW-0472">Membrane</keyword>
<feature type="domain" description="5'-Nucleotidase C-terminal" evidence="9">
    <location>
        <begin position="349"/>
        <end position="508"/>
    </location>
</feature>
<evidence type="ECO:0000256" key="7">
    <source>
        <dbReference type="SAM" id="Phobius"/>
    </source>
</evidence>
<organism evidence="10 11">
    <name type="scientific">Rhizophagus irregularis</name>
    <dbReference type="NCBI Taxonomy" id="588596"/>
    <lineage>
        <taxon>Eukaryota</taxon>
        <taxon>Fungi</taxon>
        <taxon>Fungi incertae sedis</taxon>
        <taxon>Mucoromycota</taxon>
        <taxon>Glomeromycotina</taxon>
        <taxon>Glomeromycetes</taxon>
        <taxon>Glomerales</taxon>
        <taxon>Glomeraceae</taxon>
        <taxon>Rhizophagus</taxon>
    </lineage>
</organism>
<keyword evidence="5 6" id="KW-0378">Hydrolase</keyword>
<dbReference type="GO" id="GO:0009166">
    <property type="term" value="P:nucleotide catabolic process"/>
    <property type="evidence" value="ECO:0007669"/>
    <property type="project" value="InterPro"/>
</dbReference>
<dbReference type="GO" id="GO:0000166">
    <property type="term" value="F:nucleotide binding"/>
    <property type="evidence" value="ECO:0007669"/>
    <property type="project" value="UniProtKB-KW"/>
</dbReference>
<dbReference type="InterPro" id="IPR004843">
    <property type="entry name" value="Calcineurin-like_PHP"/>
</dbReference>
<dbReference type="EMBL" id="LLXI01001108">
    <property type="protein sequence ID" value="PKY51941.1"/>
    <property type="molecule type" value="Genomic_DNA"/>
</dbReference>
<keyword evidence="4 6" id="KW-0547">Nucleotide-binding</keyword>
<dbReference type="PANTHER" id="PTHR11575">
    <property type="entry name" value="5'-NUCLEOTIDASE-RELATED"/>
    <property type="match status" value="1"/>
</dbReference>
<feature type="domain" description="Calcineurin-like phosphoesterase" evidence="8">
    <location>
        <begin position="43"/>
        <end position="258"/>
    </location>
</feature>
<name>A0A2I1GZA6_9GLOM</name>
<dbReference type="InterPro" id="IPR008334">
    <property type="entry name" value="5'-Nucleotdase_C"/>
</dbReference>
<evidence type="ECO:0000256" key="1">
    <source>
        <dbReference type="ARBA" id="ARBA00006654"/>
    </source>
</evidence>
<gene>
    <name evidence="10" type="ORF">RhiirA4_407889</name>
</gene>
<dbReference type="AlphaFoldDB" id="A0A2I1GZA6"/>
<comment type="caution">
    <text evidence="10">The sequence shown here is derived from an EMBL/GenBank/DDBJ whole genome shotgun (WGS) entry which is preliminary data.</text>
</comment>
<evidence type="ECO:0000256" key="4">
    <source>
        <dbReference type="ARBA" id="ARBA00022741"/>
    </source>
</evidence>
<dbReference type="Proteomes" id="UP000234323">
    <property type="component" value="Unassembled WGS sequence"/>
</dbReference>
<dbReference type="Gene3D" id="3.60.21.10">
    <property type="match status" value="1"/>
</dbReference>
<feature type="transmembrane region" description="Helical" evidence="7">
    <location>
        <begin position="5"/>
        <end position="27"/>
    </location>
</feature>
<dbReference type="VEuPathDB" id="FungiDB:FUN_003655"/>
<evidence type="ECO:0000256" key="5">
    <source>
        <dbReference type="ARBA" id="ARBA00022801"/>
    </source>
</evidence>
<keyword evidence="2" id="KW-0479">Metal-binding</keyword>
<dbReference type="FunFam" id="3.60.21.10:FF:000020">
    <property type="entry name" value="NT5E isoform 4"/>
    <property type="match status" value="1"/>
</dbReference>
<dbReference type="InterPro" id="IPR006179">
    <property type="entry name" value="5_nucleotidase/apyrase"/>
</dbReference>
<dbReference type="Pfam" id="PF00149">
    <property type="entry name" value="Metallophos"/>
    <property type="match status" value="1"/>
</dbReference>
<dbReference type="PROSITE" id="PS00786">
    <property type="entry name" value="5_NUCLEOTIDASE_2"/>
    <property type="match status" value="1"/>
</dbReference>
<dbReference type="OrthoDB" id="10252235at2759"/>
<keyword evidence="3" id="KW-0732">Signal</keyword>
<evidence type="ECO:0000256" key="3">
    <source>
        <dbReference type="ARBA" id="ARBA00022729"/>
    </source>
</evidence>
<reference evidence="10 11" key="1">
    <citation type="submission" date="2015-10" db="EMBL/GenBank/DDBJ databases">
        <title>Genome analyses suggest a sexual origin of heterokaryosis in a supposedly ancient asexual fungus.</title>
        <authorList>
            <person name="Ropars J."/>
            <person name="Sedzielewska K."/>
            <person name="Noel J."/>
            <person name="Charron P."/>
            <person name="Farinelli L."/>
            <person name="Marton T."/>
            <person name="Kruger M."/>
            <person name="Pelin A."/>
            <person name="Brachmann A."/>
            <person name="Corradi N."/>
        </authorList>
    </citation>
    <scope>NUCLEOTIDE SEQUENCE [LARGE SCALE GENOMIC DNA]</scope>
    <source>
        <strain evidence="10 11">A4</strain>
    </source>
</reference>
<dbReference type="Gene3D" id="3.90.780.10">
    <property type="entry name" value="5'-Nucleotidase, C-terminal domain"/>
    <property type="match status" value="1"/>
</dbReference>
<dbReference type="SUPFAM" id="SSF56300">
    <property type="entry name" value="Metallo-dependent phosphatases"/>
    <property type="match status" value="1"/>
</dbReference>
<keyword evidence="11" id="KW-1185">Reference proteome</keyword>
<dbReference type="GO" id="GO:0016788">
    <property type="term" value="F:hydrolase activity, acting on ester bonds"/>
    <property type="evidence" value="ECO:0007669"/>
    <property type="project" value="InterPro"/>
</dbReference>
<evidence type="ECO:0000313" key="10">
    <source>
        <dbReference type="EMBL" id="PKY51941.1"/>
    </source>
</evidence>
<dbReference type="SUPFAM" id="SSF55816">
    <property type="entry name" value="5'-nucleotidase (syn. UDP-sugar hydrolase), C-terminal domain"/>
    <property type="match status" value="1"/>
</dbReference>
<dbReference type="InterPro" id="IPR036907">
    <property type="entry name" value="5'-Nucleotdase_C_sf"/>
</dbReference>
<dbReference type="CDD" id="cd07409">
    <property type="entry name" value="MPP_CD73_N"/>
    <property type="match status" value="1"/>
</dbReference>
<sequence>MDKLFFLILILNTFFVSFLTTTFYYVFSPSISFIEKDELFNLTIIHTNDVHSRYDQINSAATNCTKEQYKKRSCYGGTARHKTIIDKLRKENKNTLLLDGGDQFQGTLFFTYYDGELASKVLNLLEYNITAIGNHEFDNGPEVLTDHFSRLTMPIVCANINTTLNPTLGKYIKPYHIFEEYDLAVIGYITETTGGISNSGPTLSFNDPIPIVQNYVDELHSKGIKRILTLSHNGYGPDRKLAARTHGVAVHVGGHSHSLLANDTTLSDYISGPYPTVVENAKGENTLVVQAFWAGKYIGHLDISLDKDGRVVNYTGGPILVDQSVIQDSKVLDLVEKWRAPFDDYVKTVIGTADDEFVQSTCQQEECSIGNLVTDAMLVSRNESNAALVNAGGLRAGLLKGNITLADINTVLPFKNFLVEIKMTGQNVTDMLESVVGRYKNKISNKTVTSFIQVSGIRFKYDSTKLIYNRVTDVKIRNPKTGIFEFIDSNSIYKILTNDFVSNTGDGIIPYPITDVIPLESLDVSLRNYISDQRTVKPYLDGRIEDIAPKHYIKPINPNEPNHFGYSNLQESINFEDGEVIATQIQNTEVTTKSIIFIKYLFMAFYGPFF</sequence>
<evidence type="ECO:0000259" key="9">
    <source>
        <dbReference type="Pfam" id="PF02872"/>
    </source>
</evidence>